<dbReference type="AlphaFoldDB" id="A0AAD9G092"/>
<accession>A0AAD9G092</accession>
<dbReference type="Proteomes" id="UP001259832">
    <property type="component" value="Unassembled WGS sequence"/>
</dbReference>
<sequence length="120" mass="13994">MLEINRRLEYLEVIGPIRHEDYADRFSKFHLEPIRIPALFPESIAFLSVISCLGQVQAPKKKTMTNPGASICKLDQHILSNIFVFAGEWKFREVYFHSQDGDLTWDSEDDDLFVEMEPNF</sequence>
<organism evidence="1 2">
    <name type="scientific">Phytophthora citrophthora</name>
    <dbReference type="NCBI Taxonomy" id="4793"/>
    <lineage>
        <taxon>Eukaryota</taxon>
        <taxon>Sar</taxon>
        <taxon>Stramenopiles</taxon>
        <taxon>Oomycota</taxon>
        <taxon>Peronosporomycetes</taxon>
        <taxon>Peronosporales</taxon>
        <taxon>Peronosporaceae</taxon>
        <taxon>Phytophthora</taxon>
    </lineage>
</organism>
<keyword evidence="2" id="KW-1185">Reference proteome</keyword>
<evidence type="ECO:0000313" key="2">
    <source>
        <dbReference type="Proteomes" id="UP001259832"/>
    </source>
</evidence>
<evidence type="ECO:0000313" key="1">
    <source>
        <dbReference type="EMBL" id="KAK1929537.1"/>
    </source>
</evidence>
<protein>
    <submittedName>
        <fullName evidence="1">Uncharacterized protein</fullName>
    </submittedName>
</protein>
<gene>
    <name evidence="1" type="ORF">P3T76_014935</name>
</gene>
<dbReference type="EMBL" id="JASMQC010000047">
    <property type="protein sequence ID" value="KAK1929537.1"/>
    <property type="molecule type" value="Genomic_DNA"/>
</dbReference>
<comment type="caution">
    <text evidence="1">The sequence shown here is derived from an EMBL/GenBank/DDBJ whole genome shotgun (WGS) entry which is preliminary data.</text>
</comment>
<reference evidence="1" key="1">
    <citation type="submission" date="2023-08" db="EMBL/GenBank/DDBJ databases">
        <title>Reference Genome Resource for the Citrus Pathogen Phytophthora citrophthora.</title>
        <authorList>
            <person name="Moller H."/>
            <person name="Coetzee B."/>
            <person name="Rose L.J."/>
            <person name="Van Niekerk J.M."/>
        </authorList>
    </citation>
    <scope>NUCLEOTIDE SEQUENCE</scope>
    <source>
        <strain evidence="1">STE-U-9442</strain>
    </source>
</reference>
<name>A0AAD9G092_9STRA</name>
<proteinExistence type="predicted"/>